<protein>
    <submittedName>
        <fullName evidence="3">N-acetyltransferase</fullName>
    </submittedName>
</protein>
<evidence type="ECO:0000313" key="3">
    <source>
        <dbReference type="EMBL" id="QEV57252.1"/>
    </source>
</evidence>
<dbReference type="EMBL" id="CP023691">
    <property type="protein sequence ID" value="QEV57252.1"/>
    <property type="molecule type" value="Genomic_DNA"/>
</dbReference>
<dbReference type="Proteomes" id="UP000325458">
    <property type="component" value="Chromosome"/>
</dbReference>
<accession>A0AAE6NQR7</accession>
<dbReference type="InterPro" id="IPR000182">
    <property type="entry name" value="GNAT_dom"/>
</dbReference>
<evidence type="ECO:0000313" key="4">
    <source>
        <dbReference type="Proteomes" id="UP000325458"/>
    </source>
</evidence>
<evidence type="ECO:0000256" key="1">
    <source>
        <dbReference type="SAM" id="MobiDB-lite"/>
    </source>
</evidence>
<proteinExistence type="predicted"/>
<organism evidence="3 4">
    <name type="scientific">Streptomyces platensis</name>
    <dbReference type="NCBI Taxonomy" id="58346"/>
    <lineage>
        <taxon>Bacteria</taxon>
        <taxon>Bacillati</taxon>
        <taxon>Actinomycetota</taxon>
        <taxon>Actinomycetes</taxon>
        <taxon>Kitasatosporales</taxon>
        <taxon>Streptomycetaceae</taxon>
        <taxon>Streptomyces</taxon>
    </lineage>
</organism>
<dbReference type="AlphaFoldDB" id="A0AAE6NQR7"/>
<dbReference type="Pfam" id="PF13302">
    <property type="entry name" value="Acetyltransf_3"/>
    <property type="match status" value="1"/>
</dbReference>
<feature type="domain" description="N-acetyltransferase" evidence="2">
    <location>
        <begin position="67"/>
        <end position="108"/>
    </location>
</feature>
<dbReference type="InterPro" id="IPR016181">
    <property type="entry name" value="Acyl_CoA_acyltransferase"/>
</dbReference>
<sequence length="140" mass="15635">MCCDGRWTPCVASWTGGQLRPRRHGAREPRSTRFSTPQLKKGTSLRTLSTGSGGMLRRPTRSWTRQASAGVASVCRTAREAIGLHRIEATTLLDNDPSQRVLEKSGFEPIGMASRYLHINGEWRDHRLFQRILHAGPPSN</sequence>
<evidence type="ECO:0000259" key="2">
    <source>
        <dbReference type="Pfam" id="PF13302"/>
    </source>
</evidence>
<reference evidence="3 4" key="1">
    <citation type="submission" date="2017-09" db="EMBL/GenBank/DDBJ databases">
        <authorList>
            <person name="Lee N."/>
            <person name="Cho B.-K."/>
        </authorList>
    </citation>
    <scope>NUCLEOTIDE SEQUENCE [LARGE SCALE GENOMIC DNA]</scope>
    <source>
        <strain evidence="3 4">ATCC 23948</strain>
    </source>
</reference>
<gene>
    <name evidence="3" type="ORF">CP981_34590</name>
</gene>
<dbReference type="KEGG" id="spla:CP981_34590"/>
<dbReference type="SUPFAM" id="SSF55729">
    <property type="entry name" value="Acyl-CoA N-acyltransferases (Nat)"/>
    <property type="match status" value="1"/>
</dbReference>
<dbReference type="GO" id="GO:0016747">
    <property type="term" value="F:acyltransferase activity, transferring groups other than amino-acyl groups"/>
    <property type="evidence" value="ECO:0007669"/>
    <property type="project" value="InterPro"/>
</dbReference>
<dbReference type="Gene3D" id="3.40.630.30">
    <property type="match status" value="1"/>
</dbReference>
<feature type="region of interest" description="Disordered" evidence="1">
    <location>
        <begin position="18"/>
        <end position="62"/>
    </location>
</feature>
<name>A0AAE6NQR7_STRPT</name>